<dbReference type="InterPro" id="IPR051200">
    <property type="entry name" value="Host-pathogen_enzymatic-act"/>
</dbReference>
<dbReference type="Pfam" id="PF00069">
    <property type="entry name" value="Pkinase"/>
    <property type="match status" value="1"/>
</dbReference>
<keyword evidence="1" id="KW-0067">ATP-binding</keyword>
<dbReference type="InterPro" id="IPR011009">
    <property type="entry name" value="Kinase-like_dom_sf"/>
</dbReference>
<dbReference type="PANTHER" id="PTHR47197:SF3">
    <property type="entry name" value="DIHYDRO-HEME D1 DEHYDROGENASE"/>
    <property type="match status" value="1"/>
</dbReference>
<accession>A0ABT1A9U7</accession>
<dbReference type="SUPFAM" id="SSF50974">
    <property type="entry name" value="Nitrous oxide reductase, N-terminal domain"/>
    <property type="match status" value="1"/>
</dbReference>
<evidence type="ECO:0000256" key="3">
    <source>
        <dbReference type="SAM" id="Phobius"/>
    </source>
</evidence>
<feature type="region of interest" description="Disordered" evidence="2">
    <location>
        <begin position="277"/>
        <end position="368"/>
    </location>
</feature>
<evidence type="ECO:0000259" key="4">
    <source>
        <dbReference type="PROSITE" id="PS50011"/>
    </source>
</evidence>
<feature type="binding site" evidence="1">
    <location>
        <position position="36"/>
    </location>
    <ligand>
        <name>ATP</name>
        <dbReference type="ChEBI" id="CHEBI:30616"/>
    </ligand>
</feature>
<dbReference type="PROSITE" id="PS00107">
    <property type="entry name" value="PROTEIN_KINASE_ATP"/>
    <property type="match status" value="1"/>
</dbReference>
<evidence type="ECO:0000313" key="5">
    <source>
        <dbReference type="EMBL" id="MCO1659821.1"/>
    </source>
</evidence>
<dbReference type="InterPro" id="IPR015943">
    <property type="entry name" value="WD40/YVTN_repeat-like_dom_sf"/>
</dbReference>
<dbReference type="NCBIfam" id="TIGR02276">
    <property type="entry name" value="beta_rpt_yvtn"/>
    <property type="match status" value="2"/>
</dbReference>
<dbReference type="EMBL" id="JAGSOV010000071">
    <property type="protein sequence ID" value="MCO1659821.1"/>
    <property type="molecule type" value="Genomic_DNA"/>
</dbReference>
<protein>
    <submittedName>
        <fullName evidence="5">Protein kinase</fullName>
    </submittedName>
</protein>
<keyword evidence="3" id="KW-0812">Transmembrane</keyword>
<keyword evidence="3" id="KW-1133">Transmembrane helix</keyword>
<keyword evidence="5" id="KW-0808">Transferase</keyword>
<dbReference type="Pfam" id="PF02239">
    <property type="entry name" value="Cytochrom_D1"/>
    <property type="match status" value="1"/>
</dbReference>
<proteinExistence type="predicted"/>
<dbReference type="InterPro" id="IPR011964">
    <property type="entry name" value="YVTN_b-propeller_repeat"/>
</dbReference>
<feature type="domain" description="Protein kinase" evidence="4">
    <location>
        <begin position="7"/>
        <end position="268"/>
    </location>
</feature>
<evidence type="ECO:0000313" key="6">
    <source>
        <dbReference type="Proteomes" id="UP001165283"/>
    </source>
</evidence>
<gene>
    <name evidence="5" type="ORF">KDL28_32640</name>
</gene>
<reference evidence="5" key="1">
    <citation type="submission" date="2021-04" db="EMBL/GenBank/DDBJ databases">
        <title>Pseudonocardia sp. nov., isolated from sandy soil of mangrove forest.</title>
        <authorList>
            <person name="Zan Z."/>
            <person name="Huang R."/>
            <person name="Liu W."/>
        </authorList>
    </citation>
    <scope>NUCLEOTIDE SEQUENCE</scope>
    <source>
        <strain evidence="5">S2-4</strain>
    </source>
</reference>
<feature type="compositionally biased region" description="Low complexity" evidence="2">
    <location>
        <begin position="428"/>
        <end position="437"/>
    </location>
</feature>
<organism evidence="5 6">
    <name type="scientific">Pseudonocardia humida</name>
    <dbReference type="NCBI Taxonomy" id="2800819"/>
    <lineage>
        <taxon>Bacteria</taxon>
        <taxon>Bacillati</taxon>
        <taxon>Actinomycetota</taxon>
        <taxon>Actinomycetes</taxon>
        <taxon>Pseudonocardiales</taxon>
        <taxon>Pseudonocardiaceae</taxon>
        <taxon>Pseudonocardia</taxon>
    </lineage>
</organism>
<name>A0ABT1A9U7_9PSEU</name>
<dbReference type="InterPro" id="IPR011045">
    <property type="entry name" value="N2O_reductase_N"/>
</dbReference>
<keyword evidence="5" id="KW-0418">Kinase</keyword>
<dbReference type="CDD" id="cd14014">
    <property type="entry name" value="STKc_PknB_like"/>
    <property type="match status" value="1"/>
</dbReference>
<dbReference type="SUPFAM" id="SSF51004">
    <property type="entry name" value="C-terminal (heme d1) domain of cytochrome cd1-nitrite reductase"/>
    <property type="match status" value="1"/>
</dbReference>
<feature type="compositionally biased region" description="Pro residues" evidence="2">
    <location>
        <begin position="310"/>
        <end position="361"/>
    </location>
</feature>
<dbReference type="Gene3D" id="3.30.200.20">
    <property type="entry name" value="Phosphorylase Kinase, domain 1"/>
    <property type="match status" value="1"/>
</dbReference>
<keyword evidence="3" id="KW-0472">Membrane</keyword>
<comment type="caution">
    <text evidence="5">The sequence shown here is derived from an EMBL/GenBank/DDBJ whole genome shotgun (WGS) entry which is preliminary data.</text>
</comment>
<dbReference type="SUPFAM" id="SSF56112">
    <property type="entry name" value="Protein kinase-like (PK-like)"/>
    <property type="match status" value="1"/>
</dbReference>
<dbReference type="InterPro" id="IPR000719">
    <property type="entry name" value="Prot_kinase_dom"/>
</dbReference>
<dbReference type="RefSeq" id="WP_252444869.1">
    <property type="nucleotide sequence ID" value="NZ_JAGSOV010000071.1"/>
</dbReference>
<keyword evidence="6" id="KW-1185">Reference proteome</keyword>
<dbReference type="PROSITE" id="PS50011">
    <property type="entry name" value="PROTEIN_KINASE_DOM"/>
    <property type="match status" value="1"/>
</dbReference>
<feature type="transmembrane region" description="Helical" evidence="3">
    <location>
        <begin position="375"/>
        <end position="397"/>
    </location>
</feature>
<evidence type="ECO:0000256" key="1">
    <source>
        <dbReference type="PROSITE-ProRule" id="PRU10141"/>
    </source>
</evidence>
<sequence>MDQFGHYRIEELIGSGATGEVYRAHDERRDQAVAVKLLPAALGEDARYKRRFHGACTTAARLREPHVIRIHDFGEIDGRLYLSMRLVDGPSLAALLAAGPLAPGRAVDLVGQVAVALDAAHAAKLVHRAVKPSNILVTPPDSVQVVDFGLAQAAGPARSQPMTNVAGAGMWAYLAPERFENQPIDARADVYSLACVLHECLTGVKPFAGDDLPALMYAHLQLPPPRPSELVAGVPPQLDRVVARGMAKEPDERYATAGELAAAARAALLPAAVPTDLADDRTADDRTADDRTTPVAVPAGRFEAAAPVPAASPTPRPAPRPAPSPSPAPQPAPASGPSPIPAPRPAAGPPPGPPPVPPPGGPDFARRPRRPATRLVLLALLLVILSAAATALVIGPWRGGGEPSEPLDPQQAAPAQAPPVPVAPAAPLPTEAAPAPVGNSSASPTVGPTVPVGPTPGYMEIAPNGRYAYIANRGAGVLTVFDTTINSVTGAIPVPEGGPQFVAFSPDGTRAYVSIFNNDRTVNEVGVLDTATSTFVARVPTGVRPFALDVTPDGRTVYVPNHDSGSITVIDTASNAVTATVEVAPNPHWVDVSEDGTRLYAANHESNVVTILDTATNTPITTVPVGLSPHSILAHPSEPLLFNVNYDSSSMSVTDLNSNAVIATVPTAPHPQDVSMAPDGRHGYLATVDDNAIQVFDATTFAITARVPTGRSPTSIAVAPNGRQAYVTNLDDGTVTVLNIAGTA</sequence>
<dbReference type="InterPro" id="IPR011048">
    <property type="entry name" value="Haem_d1_sf"/>
</dbReference>
<feature type="compositionally biased region" description="Pro residues" evidence="2">
    <location>
        <begin position="416"/>
        <end position="427"/>
    </location>
</feature>
<dbReference type="GO" id="GO:0016301">
    <property type="term" value="F:kinase activity"/>
    <property type="evidence" value="ECO:0007669"/>
    <property type="project" value="UniProtKB-KW"/>
</dbReference>
<evidence type="ECO:0000256" key="2">
    <source>
        <dbReference type="SAM" id="MobiDB-lite"/>
    </source>
</evidence>
<feature type="region of interest" description="Disordered" evidence="2">
    <location>
        <begin position="400"/>
        <end position="451"/>
    </location>
</feature>
<keyword evidence="1" id="KW-0547">Nucleotide-binding</keyword>
<feature type="compositionally biased region" description="Basic and acidic residues" evidence="2">
    <location>
        <begin position="278"/>
        <end position="292"/>
    </location>
</feature>
<dbReference type="Gene3D" id="1.10.510.10">
    <property type="entry name" value="Transferase(Phosphotransferase) domain 1"/>
    <property type="match status" value="1"/>
</dbReference>
<dbReference type="PANTHER" id="PTHR47197">
    <property type="entry name" value="PROTEIN NIRF"/>
    <property type="match status" value="1"/>
</dbReference>
<dbReference type="Gene3D" id="2.130.10.10">
    <property type="entry name" value="YVTN repeat-like/Quinoprotein amine dehydrogenase"/>
    <property type="match status" value="2"/>
</dbReference>
<dbReference type="Proteomes" id="UP001165283">
    <property type="component" value="Unassembled WGS sequence"/>
</dbReference>
<dbReference type="InterPro" id="IPR017441">
    <property type="entry name" value="Protein_kinase_ATP_BS"/>
</dbReference>